<proteinExistence type="predicted"/>
<evidence type="ECO:0000313" key="3">
    <source>
        <dbReference type="Proteomes" id="UP000321954"/>
    </source>
</evidence>
<organism evidence="2 3">
    <name type="scientific">Antarcticibacterium arcticum</name>
    <dbReference type="NCBI Taxonomy" id="2585771"/>
    <lineage>
        <taxon>Bacteria</taxon>
        <taxon>Pseudomonadati</taxon>
        <taxon>Bacteroidota</taxon>
        <taxon>Flavobacteriia</taxon>
        <taxon>Flavobacteriales</taxon>
        <taxon>Flavobacteriaceae</taxon>
        <taxon>Antarcticibacterium</taxon>
    </lineage>
</organism>
<dbReference type="EMBL" id="CP042476">
    <property type="protein sequence ID" value="QED36848.1"/>
    <property type="molecule type" value="Genomic_DNA"/>
</dbReference>
<dbReference type="InterPro" id="IPR028098">
    <property type="entry name" value="Glyco_trans_4-like_N"/>
</dbReference>
<feature type="domain" description="Glycosyltransferase subfamily 4-like N-terminal" evidence="1">
    <location>
        <begin position="108"/>
        <end position="235"/>
    </location>
</feature>
<name>A0A5B8YIH9_9FLAO</name>
<accession>A0A5B8YIH9</accession>
<keyword evidence="3" id="KW-1185">Reference proteome</keyword>
<dbReference type="Proteomes" id="UP000321954">
    <property type="component" value="Chromosome"/>
</dbReference>
<gene>
    <name evidence="2" type="ORF">FK178_03585</name>
</gene>
<dbReference type="AlphaFoldDB" id="A0A5B8YIH9"/>
<dbReference type="Pfam" id="PF13439">
    <property type="entry name" value="Glyco_transf_4"/>
    <property type="match status" value="1"/>
</dbReference>
<keyword evidence="2" id="KW-0808">Transferase</keyword>
<evidence type="ECO:0000313" key="2">
    <source>
        <dbReference type="EMBL" id="QED36848.1"/>
    </source>
</evidence>
<dbReference type="GO" id="GO:0016740">
    <property type="term" value="F:transferase activity"/>
    <property type="evidence" value="ECO:0007669"/>
    <property type="project" value="UniProtKB-KW"/>
</dbReference>
<dbReference type="KEGG" id="anp:FK178_03585"/>
<reference evidence="2 3" key="1">
    <citation type="submission" date="2019-08" db="EMBL/GenBank/DDBJ databases">
        <title>Antarcticibacterium arcticum sp. nov., a bacterium isolated from marine sediment of the Canadian Beaufort Sea.</title>
        <authorList>
            <person name="Lee Y.M."/>
            <person name="Baek K."/>
            <person name="Lee D.-H."/>
            <person name="Shin S.C."/>
            <person name="Jin Y.K."/>
            <person name="Park Y."/>
        </authorList>
    </citation>
    <scope>NUCLEOTIDE SEQUENCE [LARGE SCALE GENOMIC DNA]</scope>
    <source>
        <strain evidence="2 3">PAMC 28998</strain>
    </source>
</reference>
<protein>
    <submittedName>
        <fullName evidence="2">Glycosyltransferase family 4 protein</fullName>
    </submittedName>
</protein>
<evidence type="ECO:0000259" key="1">
    <source>
        <dbReference type="Pfam" id="PF13439"/>
    </source>
</evidence>
<sequence length="426" mass="48972">MKKVLIITYYWPPAGGPGVQRWLKFVKYLRDFQIEPVVYIPSNPDYPIKDDSLENEVPNGIEILKQRIFEPYFLAKIFSKKQTSAISSGIIKDDNKQGFLQKLLLYIRGNFFIPDARKFWIKPSVKYLSEYIKQHKTDTIITTGPPHSVHLIGLSLKEKLQVKWIADFRDPWTGIGYHKKLKLSETSEAKHIQLEAEVLQKASHIITTSFTTKAEFELITRVPITVITNGFDIDRPTSQVLDKTFTISHIGSLLSGRNPQNLWNVLHELVEENPDFANDLRLKLVGAVSEEVLDSIKNSGLEKNLDQIGYVAHREALMLQNRAQVLLLIEIDSVETRGIIPGKLFEYLASKRPILALGPEKWDVERILYETGSGNFFNYSAKDELKYRIMAYYKLYKQDLLSSESKNIEKYSRRSLTGKLADLLKH</sequence>
<dbReference type="RefSeq" id="WP_146831075.1">
    <property type="nucleotide sequence ID" value="NZ_CP042476.1"/>
</dbReference>
<dbReference type="Gene3D" id="3.40.50.2000">
    <property type="entry name" value="Glycogen Phosphorylase B"/>
    <property type="match status" value="2"/>
</dbReference>
<dbReference type="SUPFAM" id="SSF53756">
    <property type="entry name" value="UDP-Glycosyltransferase/glycogen phosphorylase"/>
    <property type="match status" value="1"/>
</dbReference>
<dbReference type="OrthoDB" id="9794575at2"/>